<organism evidence="2 3">
    <name type="scientific">Salirhabdus euzebyi</name>
    <dbReference type="NCBI Taxonomy" id="394506"/>
    <lineage>
        <taxon>Bacteria</taxon>
        <taxon>Bacillati</taxon>
        <taxon>Bacillota</taxon>
        <taxon>Bacilli</taxon>
        <taxon>Bacillales</taxon>
        <taxon>Bacillaceae</taxon>
        <taxon>Salirhabdus</taxon>
    </lineage>
</organism>
<proteinExistence type="predicted"/>
<name>A0A841Q8C2_9BACI</name>
<dbReference type="InterPro" id="IPR013149">
    <property type="entry name" value="ADH-like_C"/>
</dbReference>
<dbReference type="SUPFAM" id="SSF51735">
    <property type="entry name" value="NAD(P)-binding Rossmann-fold domains"/>
    <property type="match status" value="1"/>
</dbReference>
<dbReference type="SMART" id="SM00829">
    <property type="entry name" value="PKS_ER"/>
    <property type="match status" value="1"/>
</dbReference>
<dbReference type="Gene3D" id="3.40.50.720">
    <property type="entry name" value="NAD(P)-binding Rossmann-like Domain"/>
    <property type="match status" value="1"/>
</dbReference>
<keyword evidence="3" id="KW-1185">Reference proteome</keyword>
<evidence type="ECO:0000313" key="2">
    <source>
        <dbReference type="EMBL" id="MBB6454635.1"/>
    </source>
</evidence>
<dbReference type="SUPFAM" id="SSF50129">
    <property type="entry name" value="GroES-like"/>
    <property type="match status" value="1"/>
</dbReference>
<dbReference type="Proteomes" id="UP000581688">
    <property type="component" value="Unassembled WGS sequence"/>
</dbReference>
<accession>A0A841Q8C2</accession>
<dbReference type="PANTHER" id="PTHR45033">
    <property type="match status" value="1"/>
</dbReference>
<evidence type="ECO:0000259" key="1">
    <source>
        <dbReference type="SMART" id="SM00829"/>
    </source>
</evidence>
<dbReference type="PANTHER" id="PTHR45033:SF3">
    <property type="entry name" value="DEHYDROGENASE, PUTATIVE (AFU_ORTHOLOGUE AFUA_2G13270)-RELATED"/>
    <property type="match status" value="1"/>
</dbReference>
<dbReference type="InterPro" id="IPR013154">
    <property type="entry name" value="ADH-like_N"/>
</dbReference>
<reference evidence="2 3" key="1">
    <citation type="submission" date="2020-08" db="EMBL/GenBank/DDBJ databases">
        <title>Genomic Encyclopedia of Type Strains, Phase IV (KMG-IV): sequencing the most valuable type-strain genomes for metagenomic binning, comparative biology and taxonomic classification.</title>
        <authorList>
            <person name="Goeker M."/>
        </authorList>
    </citation>
    <scope>NUCLEOTIDE SEQUENCE [LARGE SCALE GENOMIC DNA]</scope>
    <source>
        <strain evidence="2 3">DSM 19612</strain>
    </source>
</reference>
<dbReference type="GO" id="GO:0016491">
    <property type="term" value="F:oxidoreductase activity"/>
    <property type="evidence" value="ECO:0007669"/>
    <property type="project" value="InterPro"/>
</dbReference>
<dbReference type="InterPro" id="IPR036291">
    <property type="entry name" value="NAD(P)-bd_dom_sf"/>
</dbReference>
<dbReference type="InterPro" id="IPR011032">
    <property type="entry name" value="GroES-like_sf"/>
</dbReference>
<dbReference type="Gene3D" id="3.90.180.10">
    <property type="entry name" value="Medium-chain alcohol dehydrogenases, catalytic domain"/>
    <property type="match status" value="1"/>
</dbReference>
<feature type="domain" description="Enoyl reductase (ER)" evidence="1">
    <location>
        <begin position="10"/>
        <end position="327"/>
    </location>
</feature>
<evidence type="ECO:0000313" key="3">
    <source>
        <dbReference type="Proteomes" id="UP000581688"/>
    </source>
</evidence>
<dbReference type="InterPro" id="IPR020843">
    <property type="entry name" value="ER"/>
</dbReference>
<dbReference type="AlphaFoldDB" id="A0A841Q8C2"/>
<dbReference type="EMBL" id="JACHGH010000011">
    <property type="protein sequence ID" value="MBB6454635.1"/>
    <property type="molecule type" value="Genomic_DNA"/>
</dbReference>
<protein>
    <submittedName>
        <fullName evidence="2">Zinc-binding alcohol dehydrogenase/oxidoreductase</fullName>
    </submittedName>
</protein>
<dbReference type="RefSeq" id="WP_174497138.1">
    <property type="nucleotide sequence ID" value="NZ_CADDWK010000012.1"/>
</dbReference>
<dbReference type="InterPro" id="IPR052711">
    <property type="entry name" value="Zinc_ADH-like"/>
</dbReference>
<sequence>MKAIVHKGFNDLSSIYMTEMKENSPKKGEVKIQLKAAGLNHRDLLIPNRRSEEDPALILGSDGAGIIQQLGEGVTNVQVGDEVVINPGIGWKENSEAPPDGFEILGMPAHGTFAETVVVPVESVARKPQFLTWEESAVMPLAALTAYRVVFTRAKVKEGQTVFIPGIGSGVATYILQYVKALGAKAIVSSRQEDKLSMAKKLGADLAIHTNSNWDDELSNEHIDIVIECIGAATFNRSLSQLRKGGTIVAFGASAGDEVKLDLRSFFYGQYNLLGSTMGSHEEFLEMLTFIEKHNIKPIIDKVFPLEEGKAAFEYLESAKQFGKVAIKIAE</sequence>
<comment type="caution">
    <text evidence="2">The sequence shown here is derived from an EMBL/GenBank/DDBJ whole genome shotgun (WGS) entry which is preliminary data.</text>
</comment>
<gene>
    <name evidence="2" type="ORF">HNQ94_003124</name>
</gene>
<dbReference type="Pfam" id="PF00107">
    <property type="entry name" value="ADH_zinc_N"/>
    <property type="match status" value="1"/>
</dbReference>
<dbReference type="Pfam" id="PF08240">
    <property type="entry name" value="ADH_N"/>
    <property type="match status" value="1"/>
</dbReference>